<dbReference type="STRING" id="1280946.HY29_17930"/>
<keyword evidence="3" id="KW-1185">Reference proteome</keyword>
<evidence type="ECO:0000256" key="1">
    <source>
        <dbReference type="SAM" id="Phobius"/>
    </source>
</evidence>
<keyword evidence="1" id="KW-0472">Membrane</keyword>
<evidence type="ECO:0000313" key="3">
    <source>
        <dbReference type="Proteomes" id="UP000027037"/>
    </source>
</evidence>
<gene>
    <name evidence="2" type="ORF">HY29_17930</name>
</gene>
<proteinExistence type="predicted"/>
<accession>A0A062TXM7</accession>
<keyword evidence="1" id="KW-0812">Transmembrane</keyword>
<protein>
    <recommendedName>
        <fullName evidence="4">General secretion pathway protein M</fullName>
    </recommendedName>
</protein>
<evidence type="ECO:0000313" key="2">
    <source>
        <dbReference type="EMBL" id="KCZ52821.1"/>
    </source>
</evidence>
<comment type="caution">
    <text evidence="2">The sequence shown here is derived from an EMBL/GenBank/DDBJ whole genome shotgun (WGS) entry which is preliminary data.</text>
</comment>
<reference evidence="2 3" key="1">
    <citation type="journal article" date="2014" name="Antonie Van Leeuwenhoek">
        <title>Hyphomonas beringensis sp. nov. and Hyphomonas chukchiensis sp. nov., isolated from surface seawater of the Bering Sea and Chukchi Sea.</title>
        <authorList>
            <person name="Li C."/>
            <person name="Lai Q."/>
            <person name="Li G."/>
            <person name="Dong C."/>
            <person name="Wang J."/>
            <person name="Liao Y."/>
            <person name="Shao Z."/>
        </authorList>
    </citation>
    <scope>NUCLEOTIDE SEQUENCE [LARGE SCALE GENOMIC DNA]</scope>
    <source>
        <strain evidence="2 3">25B14_1</strain>
    </source>
</reference>
<sequence>MISRILTHRDRIEGWILLLSLLTASLFVLAPRTYQVFSHWQSIQHNEALIRSHSKDLSRPIPVNPYNHMRSYISDVKTPEAYSNLSSQIQAALLDLVRSKQARLTDLRESPSDRSIGGLEALQFKLEAEGDIQSLLEVIDGIGGIEIPILVKTLELRPLGSADRPDQRMRLVITLSAWTGNT</sequence>
<name>A0A062TXM7_9PROT</name>
<dbReference type="EMBL" id="AWFF01000063">
    <property type="protein sequence ID" value="KCZ52821.1"/>
    <property type="molecule type" value="Genomic_DNA"/>
</dbReference>
<organism evidence="2 3">
    <name type="scientific">Hyphomonas beringensis</name>
    <dbReference type="NCBI Taxonomy" id="1280946"/>
    <lineage>
        <taxon>Bacteria</taxon>
        <taxon>Pseudomonadati</taxon>
        <taxon>Pseudomonadota</taxon>
        <taxon>Alphaproteobacteria</taxon>
        <taxon>Hyphomonadales</taxon>
        <taxon>Hyphomonadaceae</taxon>
        <taxon>Hyphomonas</taxon>
    </lineage>
</organism>
<evidence type="ECO:0008006" key="4">
    <source>
        <dbReference type="Google" id="ProtNLM"/>
    </source>
</evidence>
<keyword evidence="1" id="KW-1133">Transmembrane helix</keyword>
<dbReference type="Proteomes" id="UP000027037">
    <property type="component" value="Unassembled WGS sequence"/>
</dbReference>
<dbReference type="AlphaFoldDB" id="A0A062TXM7"/>
<feature type="transmembrane region" description="Helical" evidence="1">
    <location>
        <begin position="12"/>
        <end position="30"/>
    </location>
</feature>